<evidence type="ECO:0000256" key="2">
    <source>
        <dbReference type="ARBA" id="ARBA00004141"/>
    </source>
</evidence>
<dbReference type="AlphaFoldDB" id="A0A386B291"/>
<reference evidence="13" key="1">
    <citation type="journal article" date="2018" name="Syst. Biol.">
        <title>Mitochondrial Genome Fragmentation Unites the Parasitic Lice of Eutherian Mammals.</title>
        <authorList>
            <person name="Song F."/>
            <person name="Li H."/>
            <person name="Liu G.-H."/>
            <person name="Wang W."/>
            <person name="James P."/>
            <person name="Colwell D.D."/>
            <person name="Tran A."/>
            <person name="Gong S."/>
            <person name="Cai W."/>
            <person name="Shao R."/>
        </authorList>
    </citation>
    <scope>NUCLEOTIDE SEQUENCE</scope>
    <source>
        <strain evidence="13">Minichromosome 9</strain>
    </source>
</reference>
<comment type="function">
    <text evidence="1">Core subunit of the mitochondrial membrane respiratory chain NADH dehydrogenase (Complex I) that is believed to belong to the minimal assembly required for catalysis. Complex I functions in the transfer of electrons from NADH to the respiratory chain. The immediate electron acceptor for the enzyme is believed to be ubiquinone.</text>
</comment>
<proteinExistence type="inferred from homology"/>
<dbReference type="EC" id="7.1.1.2" evidence="3 10"/>
<keyword evidence="10" id="KW-0830">Ubiquinone</keyword>
<evidence type="ECO:0000259" key="12">
    <source>
        <dbReference type="Pfam" id="PF00662"/>
    </source>
</evidence>
<dbReference type="InterPro" id="IPR001516">
    <property type="entry name" value="Proton_antipo_N"/>
</dbReference>
<feature type="transmembrane region" description="Helical" evidence="10">
    <location>
        <begin position="109"/>
        <end position="128"/>
    </location>
</feature>
<dbReference type="PRINTS" id="PR01434">
    <property type="entry name" value="NADHDHGNASE5"/>
</dbReference>
<feature type="transmembrane region" description="Helical" evidence="10">
    <location>
        <begin position="323"/>
        <end position="342"/>
    </location>
</feature>
<feature type="transmembrane region" description="Helical" evidence="10">
    <location>
        <begin position="280"/>
        <end position="302"/>
    </location>
</feature>
<evidence type="ECO:0000256" key="6">
    <source>
        <dbReference type="ARBA" id="ARBA00022982"/>
    </source>
</evidence>
<evidence type="ECO:0000256" key="5">
    <source>
        <dbReference type="ARBA" id="ARBA00022692"/>
    </source>
</evidence>
<keyword evidence="5 10" id="KW-0812">Transmembrane</keyword>
<evidence type="ECO:0000259" key="11">
    <source>
        <dbReference type="Pfam" id="PF00361"/>
    </source>
</evidence>
<dbReference type="GO" id="GO:0008137">
    <property type="term" value="F:NADH dehydrogenase (ubiquinone) activity"/>
    <property type="evidence" value="ECO:0007669"/>
    <property type="project" value="UniProtKB-EC"/>
</dbReference>
<feature type="transmembrane region" description="Helical" evidence="10">
    <location>
        <begin position="404"/>
        <end position="425"/>
    </location>
</feature>
<feature type="transmembrane region" description="Helical" evidence="10">
    <location>
        <begin position="225"/>
        <end position="244"/>
    </location>
</feature>
<comment type="catalytic activity">
    <reaction evidence="9 10">
        <text>a ubiquinone + NADH + 5 H(+)(in) = a ubiquinol + NAD(+) + 4 H(+)(out)</text>
        <dbReference type="Rhea" id="RHEA:29091"/>
        <dbReference type="Rhea" id="RHEA-COMP:9565"/>
        <dbReference type="Rhea" id="RHEA-COMP:9566"/>
        <dbReference type="ChEBI" id="CHEBI:15378"/>
        <dbReference type="ChEBI" id="CHEBI:16389"/>
        <dbReference type="ChEBI" id="CHEBI:17976"/>
        <dbReference type="ChEBI" id="CHEBI:57540"/>
        <dbReference type="ChEBI" id="CHEBI:57945"/>
        <dbReference type="EC" id="7.1.1.2"/>
    </reaction>
</comment>
<dbReference type="Pfam" id="PF00662">
    <property type="entry name" value="Proton_antipo_N"/>
    <property type="match status" value="1"/>
</dbReference>
<feature type="transmembrane region" description="Helical" evidence="10">
    <location>
        <begin position="445"/>
        <end position="465"/>
    </location>
</feature>
<comment type="subcellular location">
    <subcellularLocation>
        <location evidence="2">Membrane</location>
        <topology evidence="2">Multi-pass membrane protein</topology>
    </subcellularLocation>
</comment>
<accession>A0A386B291</accession>
<dbReference type="EMBL" id="MH001209">
    <property type="protein sequence ID" value="AYC65852.1"/>
    <property type="molecule type" value="Genomic_DNA"/>
</dbReference>
<dbReference type="GO" id="GO:0042773">
    <property type="term" value="P:ATP synthesis coupled electron transport"/>
    <property type="evidence" value="ECO:0007669"/>
    <property type="project" value="InterPro"/>
</dbReference>
<evidence type="ECO:0000256" key="8">
    <source>
        <dbReference type="ARBA" id="ARBA00023136"/>
    </source>
</evidence>
<feature type="transmembrane region" description="Helical" evidence="10">
    <location>
        <begin position="85"/>
        <end position="103"/>
    </location>
</feature>
<keyword evidence="10" id="KW-0520">NAD</keyword>
<feature type="transmembrane region" description="Helical" evidence="10">
    <location>
        <begin position="362"/>
        <end position="383"/>
    </location>
</feature>
<feature type="domain" description="NADH-Ubiquinone oxidoreductase (complex I) chain 5 N-terminal" evidence="12">
    <location>
        <begin position="45"/>
        <end position="85"/>
    </location>
</feature>
<dbReference type="GO" id="GO:0015990">
    <property type="term" value="P:electron transport coupled proton transport"/>
    <property type="evidence" value="ECO:0007669"/>
    <property type="project" value="TreeGrafter"/>
</dbReference>
<dbReference type="GO" id="GO:0016020">
    <property type="term" value="C:membrane"/>
    <property type="evidence" value="ECO:0007669"/>
    <property type="project" value="UniProtKB-SubCell"/>
</dbReference>
<evidence type="ECO:0000256" key="9">
    <source>
        <dbReference type="ARBA" id="ARBA00049551"/>
    </source>
</evidence>
<dbReference type="GO" id="GO:0003954">
    <property type="term" value="F:NADH dehydrogenase activity"/>
    <property type="evidence" value="ECO:0007669"/>
    <property type="project" value="TreeGrafter"/>
</dbReference>
<keyword evidence="6" id="KW-0249">Electron transport</keyword>
<keyword evidence="7 10" id="KW-1133">Transmembrane helix</keyword>
<sequence length="563" mass="62633">MKSDKKFFPSMMGIFCFLLLGALMATDTQLHSFDKPHGGVPHGGSWVVLLDEVSFVFLFMVLMVSLSVFSYSRGYMSGDRMWNKFIVLLFMFAFSMILLSLSASPMLSILGWDGLGLSSVGLIFYYCGWVGFRNGMVTFFCNRVGDVFFMAVILVFFVSPTWDPIALMMFLVLSGVTKSAQFPFHIWLPMAMAAPTPVSSLVHSSTLVTAGILIMVRYLHTSEDLSLLMKGLVFLSTMTLILSGISSSAEQDVKKVIALSTLVHLSMIMIFISLGDYFPAMVHLLCHAFMKSGLFMVAGWQIHNSSGSQDLRGLASHPVSSPTPWAVMSTSLLSMVGLPFMSGFCSKELMLSSLIEDSHLSVPVLGIYLGVFFSMMYSTRLFFLPLSSVPGVLTMQDWGSEFRMFFPLTLSSLGSVVLGSILYPLSQRVEEMQESHFTMMSQKGVVLVVSLLALFFALLLNMGVAKKKISYSFSKMNLVPYVCSVMTSSSRPTSSWVHALDKEGFTGFLVKKGYLIFKSMSLMSIPIAESSKPQFIKLFLICLMIHTIMYMYGSKIIYKWWSK</sequence>
<evidence type="ECO:0000313" key="13">
    <source>
        <dbReference type="EMBL" id="AYC65852.1"/>
    </source>
</evidence>
<dbReference type="Pfam" id="PF00361">
    <property type="entry name" value="Proton_antipo_M"/>
    <property type="match status" value="1"/>
</dbReference>
<comment type="similarity">
    <text evidence="10">Belongs to the complex I subunit 5 family.</text>
</comment>
<keyword evidence="10 13" id="KW-0496">Mitochondrion</keyword>
<organism evidence="13">
    <name type="scientific">Bovicola ovis</name>
    <name type="common">sheep biting louse</name>
    <dbReference type="NCBI Taxonomy" id="186214"/>
    <lineage>
        <taxon>Eukaryota</taxon>
        <taxon>Metazoa</taxon>
        <taxon>Ecdysozoa</taxon>
        <taxon>Arthropoda</taxon>
        <taxon>Hexapoda</taxon>
        <taxon>Insecta</taxon>
        <taxon>Pterygota</taxon>
        <taxon>Neoptera</taxon>
        <taxon>Paraneoptera</taxon>
        <taxon>Psocodea</taxon>
        <taxon>Troctomorpha</taxon>
        <taxon>Phthiraptera</taxon>
        <taxon>Ischnocera</taxon>
        <taxon>Bovicoliidae</taxon>
        <taxon>Bovicola</taxon>
    </lineage>
</organism>
<dbReference type="InterPro" id="IPR001750">
    <property type="entry name" value="ND/Mrp_TM"/>
</dbReference>
<gene>
    <name evidence="13" type="primary">ND5</name>
</gene>
<keyword evidence="10" id="KW-0813">Transport</keyword>
<evidence type="ECO:0000256" key="4">
    <source>
        <dbReference type="ARBA" id="ARBA00021096"/>
    </source>
</evidence>
<feature type="transmembrane region" description="Helical" evidence="10">
    <location>
        <begin position="200"/>
        <end position="219"/>
    </location>
</feature>
<feature type="transmembrane region" description="Helical" evidence="10">
    <location>
        <begin position="256"/>
        <end position="274"/>
    </location>
</feature>
<evidence type="ECO:0000256" key="7">
    <source>
        <dbReference type="ARBA" id="ARBA00022989"/>
    </source>
</evidence>
<protein>
    <recommendedName>
        <fullName evidence="4 10">NADH-ubiquinone oxidoreductase chain 5</fullName>
        <ecNumber evidence="3 10">7.1.1.2</ecNumber>
    </recommendedName>
</protein>
<dbReference type="PANTHER" id="PTHR42829:SF2">
    <property type="entry name" value="NADH-UBIQUINONE OXIDOREDUCTASE CHAIN 5"/>
    <property type="match status" value="1"/>
</dbReference>
<evidence type="ECO:0000256" key="10">
    <source>
        <dbReference type="RuleBase" id="RU003404"/>
    </source>
</evidence>
<name>A0A386B291_9NEOP</name>
<feature type="domain" description="NADH:quinone oxidoreductase/Mrp antiporter transmembrane" evidence="11">
    <location>
        <begin position="107"/>
        <end position="368"/>
    </location>
</feature>
<evidence type="ECO:0000256" key="3">
    <source>
        <dbReference type="ARBA" id="ARBA00012944"/>
    </source>
</evidence>
<feature type="transmembrane region" description="Helical" evidence="10">
    <location>
        <begin position="535"/>
        <end position="553"/>
    </location>
</feature>
<geneLocation type="mitochondrion" evidence="13"/>
<dbReference type="PANTHER" id="PTHR42829">
    <property type="entry name" value="NADH-UBIQUINONE OXIDOREDUCTASE CHAIN 5"/>
    <property type="match status" value="1"/>
</dbReference>
<comment type="function">
    <text evidence="10">Core subunit of the mitochondrial membrane respiratory chain NADH dehydrogenase (Complex I) which catalyzes electron transfer from NADH through the respiratory chain, using ubiquinone as an electron acceptor. Essential for the catalytic activity and assembly of complex I.</text>
</comment>
<evidence type="ECO:0000256" key="1">
    <source>
        <dbReference type="ARBA" id="ARBA00003257"/>
    </source>
</evidence>
<dbReference type="InterPro" id="IPR003945">
    <property type="entry name" value="NU5C-like"/>
</dbReference>
<feature type="transmembrane region" description="Helical" evidence="10">
    <location>
        <begin position="56"/>
        <end position="73"/>
    </location>
</feature>
<keyword evidence="8 10" id="KW-0472">Membrane</keyword>